<evidence type="ECO:0000259" key="4">
    <source>
        <dbReference type="Pfam" id="PF13472"/>
    </source>
</evidence>
<keyword evidence="3" id="KW-0732">Signal</keyword>
<dbReference type="EMBL" id="JAFLQZ010000004">
    <property type="protein sequence ID" value="MBO0358163.1"/>
    <property type="molecule type" value="Genomic_DNA"/>
</dbReference>
<evidence type="ECO:0000313" key="6">
    <source>
        <dbReference type="Proteomes" id="UP000664144"/>
    </source>
</evidence>
<keyword evidence="2" id="KW-0378">Hydrolase</keyword>
<comment type="similarity">
    <text evidence="1">Belongs to the 'GDSL' lipolytic enzyme family.</text>
</comment>
<dbReference type="AlphaFoldDB" id="A0A939EYD0"/>
<sequence>MNNFLLRLATAFIVLCLMAFSAPPAKITVYLIGDSTMSIKEVKNYPETGWGMPFAYFFDETVTVDNRAQNGRSTKSFVAENRWQPVAAALEEGDYVFIQFGHNDEVPTKRSYTPEADYKNYLIRFITETRAKKATPVLLTPVARRKFDAAGKVEGTHDVYSEIVRKTAQEQQVALIDFDRESQALLQQMGVENSKLLFNQLTPGEHPNYPDGKEDNTHFNELGARKMAEIVLADIRGLKLELANRIVKRAAAKTVDAQAR</sequence>
<dbReference type="InterPro" id="IPR013830">
    <property type="entry name" value="SGNH_hydro"/>
</dbReference>
<dbReference type="RefSeq" id="WP_206984082.1">
    <property type="nucleotide sequence ID" value="NZ_JAFLQZ010000004.1"/>
</dbReference>
<comment type="caution">
    <text evidence="5">The sequence shown here is derived from an EMBL/GenBank/DDBJ whole genome shotgun (WGS) entry which is preliminary data.</text>
</comment>
<keyword evidence="6" id="KW-1185">Reference proteome</keyword>
<reference evidence="5" key="1">
    <citation type="submission" date="2021-03" db="EMBL/GenBank/DDBJ databases">
        <authorList>
            <person name="Kim M.K."/>
        </authorList>
    </citation>
    <scope>NUCLEOTIDE SEQUENCE</scope>
    <source>
        <strain evidence="5">BT186</strain>
    </source>
</reference>
<organism evidence="5 6">
    <name type="scientific">Hymenobacter telluris</name>
    <dbReference type="NCBI Taxonomy" id="2816474"/>
    <lineage>
        <taxon>Bacteria</taxon>
        <taxon>Pseudomonadati</taxon>
        <taxon>Bacteroidota</taxon>
        <taxon>Cytophagia</taxon>
        <taxon>Cytophagales</taxon>
        <taxon>Hymenobacteraceae</taxon>
        <taxon>Hymenobacter</taxon>
    </lineage>
</organism>
<dbReference type="Pfam" id="PF13472">
    <property type="entry name" value="Lipase_GDSL_2"/>
    <property type="match status" value="1"/>
</dbReference>
<evidence type="ECO:0000256" key="1">
    <source>
        <dbReference type="ARBA" id="ARBA00008668"/>
    </source>
</evidence>
<dbReference type="GO" id="GO:0016788">
    <property type="term" value="F:hydrolase activity, acting on ester bonds"/>
    <property type="evidence" value="ECO:0007669"/>
    <property type="project" value="UniProtKB-ARBA"/>
</dbReference>
<evidence type="ECO:0000313" key="5">
    <source>
        <dbReference type="EMBL" id="MBO0358163.1"/>
    </source>
</evidence>
<accession>A0A939EYD0</accession>
<proteinExistence type="inferred from homology"/>
<feature type="chain" id="PRO_5038095546" evidence="3">
    <location>
        <begin position="22"/>
        <end position="260"/>
    </location>
</feature>
<gene>
    <name evidence="5" type="ORF">J0X19_09430</name>
</gene>
<dbReference type="InterPro" id="IPR036514">
    <property type="entry name" value="SGNH_hydro_sf"/>
</dbReference>
<dbReference type="InterPro" id="IPR037459">
    <property type="entry name" value="RhgT-like"/>
</dbReference>
<dbReference type="PANTHER" id="PTHR43695">
    <property type="entry name" value="PUTATIVE (AFU_ORTHOLOGUE AFUA_2G17250)-RELATED"/>
    <property type="match status" value="1"/>
</dbReference>
<dbReference type="PANTHER" id="PTHR43695:SF1">
    <property type="entry name" value="RHAMNOGALACTURONAN ACETYLESTERASE"/>
    <property type="match status" value="1"/>
</dbReference>
<evidence type="ECO:0000256" key="3">
    <source>
        <dbReference type="SAM" id="SignalP"/>
    </source>
</evidence>
<dbReference type="CDD" id="cd01821">
    <property type="entry name" value="Rhamnogalacturan_acetylesterase_like"/>
    <property type="match status" value="1"/>
</dbReference>
<dbReference type="Gene3D" id="3.40.50.1110">
    <property type="entry name" value="SGNH hydrolase"/>
    <property type="match status" value="1"/>
</dbReference>
<dbReference type="Proteomes" id="UP000664144">
    <property type="component" value="Unassembled WGS sequence"/>
</dbReference>
<dbReference type="SUPFAM" id="SSF52266">
    <property type="entry name" value="SGNH hydrolase"/>
    <property type="match status" value="1"/>
</dbReference>
<evidence type="ECO:0000256" key="2">
    <source>
        <dbReference type="ARBA" id="ARBA00022801"/>
    </source>
</evidence>
<feature type="signal peptide" evidence="3">
    <location>
        <begin position="1"/>
        <end position="21"/>
    </location>
</feature>
<feature type="domain" description="SGNH hydrolase-type esterase" evidence="4">
    <location>
        <begin position="32"/>
        <end position="225"/>
    </location>
</feature>
<name>A0A939EYD0_9BACT</name>
<protein>
    <submittedName>
        <fullName evidence="5">Rhamnogalacturonan acetylesterase</fullName>
    </submittedName>
</protein>